<comment type="caution">
    <text evidence="9">The sequence shown here is derived from an EMBL/GenBank/DDBJ whole genome shotgun (WGS) entry which is preliminary data.</text>
</comment>
<evidence type="ECO:0000256" key="7">
    <source>
        <dbReference type="SAM" id="Phobius"/>
    </source>
</evidence>
<dbReference type="NCBIfam" id="TIGR01297">
    <property type="entry name" value="CDF"/>
    <property type="match status" value="1"/>
</dbReference>
<sequence>MASVIILRDISNRLLLSSRQSLVFFSSSASEGRPALKTKQLFKVARWTNKRTNSYEPGKIDEKRAMAEFDLSEEHLRDLPKEAHIMVDREHKLYSVSDVYSRAVKVHGSQKAVYDKARTTLGSNKLSESEKMMLRLRAETEADKGASTTKGADFVVGIAFCLNACDMICKFGAAYLTGSKSLAAEGIHSAMDTVNQLILLFGIKYSKKNPDPNFPYGYGNSRYVASLISGCGIAAFGCGLSLHHGISGLLNPTPLEPLTYAYYALFMSLCFQGASAMTAIREVRRKAANAKMPVLSYVKTHADPSLNVVLLEDSAAVTGVLVALTAVSLSSLLNSPIPDSVGSIVIGCLLGTVAGFIIRSNASHLVGRSLPQRMVDDITCRLRNDSVIRSVHDVKATSLGVEQSRFKAELDFDGREITRRYLKEKVDMPAMLQQVHNIKTTGQLEQFMIGHGEQVIDRIGDEIDRLESEIVKKHPDIKYVDLEAL</sequence>
<evidence type="ECO:0000256" key="4">
    <source>
        <dbReference type="ARBA" id="ARBA00022692"/>
    </source>
</evidence>
<dbReference type="PANTHER" id="PTHR13414">
    <property type="entry name" value="HUEL-CATION TRANSPORTER"/>
    <property type="match status" value="1"/>
</dbReference>
<evidence type="ECO:0000313" key="9">
    <source>
        <dbReference type="EMBL" id="TKR75871.1"/>
    </source>
</evidence>
<dbReference type="InterPro" id="IPR058533">
    <property type="entry name" value="Cation_efflux_TM"/>
</dbReference>
<comment type="similarity">
    <text evidence="2">Belongs to the cation diffusion facilitator (CDF) transporter (TC 2.A.4) family. SLC30A subfamily.</text>
</comment>
<proteinExistence type="inferred from homology"/>
<evidence type="ECO:0000256" key="1">
    <source>
        <dbReference type="ARBA" id="ARBA00004141"/>
    </source>
</evidence>
<evidence type="ECO:0000256" key="2">
    <source>
        <dbReference type="ARBA" id="ARBA00008873"/>
    </source>
</evidence>
<dbReference type="GO" id="GO:0005783">
    <property type="term" value="C:endoplasmic reticulum"/>
    <property type="evidence" value="ECO:0007669"/>
    <property type="project" value="TreeGrafter"/>
</dbReference>
<dbReference type="InterPro" id="IPR027469">
    <property type="entry name" value="Cation_efflux_TMD_sf"/>
</dbReference>
<organism evidence="9 10">
    <name type="scientific">Steinernema carpocapsae</name>
    <name type="common">Entomopathogenic nematode</name>
    <dbReference type="NCBI Taxonomy" id="34508"/>
    <lineage>
        <taxon>Eukaryota</taxon>
        <taxon>Metazoa</taxon>
        <taxon>Ecdysozoa</taxon>
        <taxon>Nematoda</taxon>
        <taxon>Chromadorea</taxon>
        <taxon>Rhabditida</taxon>
        <taxon>Tylenchina</taxon>
        <taxon>Panagrolaimomorpha</taxon>
        <taxon>Strongyloidoidea</taxon>
        <taxon>Steinernematidae</taxon>
        <taxon>Steinernema</taxon>
    </lineage>
</organism>
<reference evidence="9 10" key="1">
    <citation type="journal article" date="2015" name="Genome Biol.">
        <title>Comparative genomics of Steinernema reveals deeply conserved gene regulatory networks.</title>
        <authorList>
            <person name="Dillman A.R."/>
            <person name="Macchietto M."/>
            <person name="Porter C.F."/>
            <person name="Rogers A."/>
            <person name="Williams B."/>
            <person name="Antoshechkin I."/>
            <person name="Lee M.M."/>
            <person name="Goodwin Z."/>
            <person name="Lu X."/>
            <person name="Lewis E.E."/>
            <person name="Goodrich-Blair H."/>
            <person name="Stock S.P."/>
            <person name="Adams B.J."/>
            <person name="Sternberg P.W."/>
            <person name="Mortazavi A."/>
        </authorList>
    </citation>
    <scope>NUCLEOTIDE SEQUENCE [LARGE SCALE GENOMIC DNA]</scope>
    <source>
        <strain evidence="9 10">ALL</strain>
    </source>
</reference>
<dbReference type="SUPFAM" id="SSF161111">
    <property type="entry name" value="Cation efflux protein transmembrane domain-like"/>
    <property type="match status" value="1"/>
</dbReference>
<evidence type="ECO:0000259" key="8">
    <source>
        <dbReference type="Pfam" id="PF01545"/>
    </source>
</evidence>
<dbReference type="Gene3D" id="1.20.1510.10">
    <property type="entry name" value="Cation efflux protein transmembrane domain"/>
    <property type="match status" value="1"/>
</dbReference>
<gene>
    <name evidence="9" type="ORF">L596_017105</name>
</gene>
<dbReference type="GO" id="GO:0006829">
    <property type="term" value="P:zinc ion transport"/>
    <property type="evidence" value="ECO:0007669"/>
    <property type="project" value="InterPro"/>
</dbReference>
<dbReference type="InterPro" id="IPR040177">
    <property type="entry name" value="SLC30A9"/>
</dbReference>
<dbReference type="OrthoDB" id="435980at2759"/>
<dbReference type="AlphaFoldDB" id="A0A4U5N0T3"/>
<keyword evidence="10" id="KW-1185">Reference proteome</keyword>
<keyword evidence="5 7" id="KW-1133">Transmembrane helix</keyword>
<dbReference type="PANTHER" id="PTHR13414:SF9">
    <property type="entry name" value="PROTON-COUPLED ZINC ANTIPORTER SLC30A9, MITOCHONDRIAL"/>
    <property type="match status" value="1"/>
</dbReference>
<dbReference type="InterPro" id="IPR002524">
    <property type="entry name" value="Cation_efflux"/>
</dbReference>
<evidence type="ECO:0000256" key="6">
    <source>
        <dbReference type="ARBA" id="ARBA00023136"/>
    </source>
</evidence>
<feature type="transmembrane region" description="Helical" evidence="7">
    <location>
        <begin position="340"/>
        <end position="358"/>
    </location>
</feature>
<dbReference type="Pfam" id="PF01545">
    <property type="entry name" value="Cation_efflux"/>
    <property type="match status" value="1"/>
</dbReference>
<evidence type="ECO:0000256" key="3">
    <source>
        <dbReference type="ARBA" id="ARBA00022448"/>
    </source>
</evidence>
<dbReference type="GO" id="GO:0016020">
    <property type="term" value="C:membrane"/>
    <property type="evidence" value="ECO:0007669"/>
    <property type="project" value="UniProtKB-SubCell"/>
</dbReference>
<keyword evidence="6 7" id="KW-0472">Membrane</keyword>
<keyword evidence="3" id="KW-0813">Transport</keyword>
<name>A0A4U5N0T3_STECR</name>
<dbReference type="GO" id="GO:0008324">
    <property type="term" value="F:monoatomic cation transmembrane transporter activity"/>
    <property type="evidence" value="ECO:0007669"/>
    <property type="project" value="InterPro"/>
</dbReference>
<dbReference type="STRING" id="34508.A0A4U5N0T3"/>
<evidence type="ECO:0000313" key="10">
    <source>
        <dbReference type="Proteomes" id="UP000298663"/>
    </source>
</evidence>
<evidence type="ECO:0000256" key="5">
    <source>
        <dbReference type="ARBA" id="ARBA00022989"/>
    </source>
</evidence>
<feature type="transmembrane region" description="Helical" evidence="7">
    <location>
        <begin position="223"/>
        <end position="242"/>
    </location>
</feature>
<keyword evidence="4 7" id="KW-0812">Transmembrane</keyword>
<reference evidence="9 10" key="2">
    <citation type="journal article" date="2019" name="G3 (Bethesda)">
        <title>Hybrid Assembly of the Genome of the Entomopathogenic Nematode Steinernema carpocapsae Identifies the X-Chromosome.</title>
        <authorList>
            <person name="Serra L."/>
            <person name="Macchietto M."/>
            <person name="Macias-Munoz A."/>
            <person name="McGill C.J."/>
            <person name="Rodriguez I.M."/>
            <person name="Rodriguez B."/>
            <person name="Murad R."/>
            <person name="Mortazavi A."/>
        </authorList>
    </citation>
    <scope>NUCLEOTIDE SEQUENCE [LARGE SCALE GENOMIC DNA]</scope>
    <source>
        <strain evidence="9 10">ALL</strain>
    </source>
</reference>
<dbReference type="GO" id="GO:0006882">
    <property type="term" value="P:intracellular zinc ion homeostasis"/>
    <property type="evidence" value="ECO:0007669"/>
    <property type="project" value="TreeGrafter"/>
</dbReference>
<feature type="transmembrane region" description="Helical" evidence="7">
    <location>
        <begin position="315"/>
        <end position="334"/>
    </location>
</feature>
<feature type="domain" description="Cation efflux protein transmembrane" evidence="8">
    <location>
        <begin position="158"/>
        <end position="366"/>
    </location>
</feature>
<feature type="transmembrane region" description="Helical" evidence="7">
    <location>
        <begin position="262"/>
        <end position="280"/>
    </location>
</feature>
<protein>
    <recommendedName>
        <fullName evidence="8">Cation efflux protein transmembrane domain-containing protein</fullName>
    </recommendedName>
</protein>
<dbReference type="EMBL" id="AZBU02000005">
    <property type="protein sequence ID" value="TKR75871.1"/>
    <property type="molecule type" value="Genomic_DNA"/>
</dbReference>
<dbReference type="Proteomes" id="UP000298663">
    <property type="component" value="Unassembled WGS sequence"/>
</dbReference>
<accession>A0A4U5N0T3</accession>
<comment type="subcellular location">
    <subcellularLocation>
        <location evidence="1">Membrane</location>
        <topology evidence="1">Multi-pass membrane protein</topology>
    </subcellularLocation>
</comment>